<protein>
    <recommendedName>
        <fullName evidence="1">BLUF domain-containing protein</fullName>
    </recommendedName>
</protein>
<keyword evidence="3" id="KW-1185">Reference proteome</keyword>
<proteinExistence type="predicted"/>
<name>A0A271J5U6_9BACT</name>
<reference evidence="2 3" key="1">
    <citation type="submission" date="2016-11" db="EMBL/GenBank/DDBJ databases">
        <title>Study of marine rhodopsin-containing bacteria.</title>
        <authorList>
            <person name="Yoshizawa S."/>
            <person name="Kumagai Y."/>
            <person name="Kogure K."/>
        </authorList>
    </citation>
    <scope>NUCLEOTIDE SEQUENCE [LARGE SCALE GENOMIC DNA]</scope>
    <source>
        <strain evidence="2 3">SAORIC-28</strain>
    </source>
</reference>
<dbReference type="RefSeq" id="WP_095511720.1">
    <property type="nucleotide sequence ID" value="NZ_MQWD01000001.1"/>
</dbReference>
<organism evidence="2 3">
    <name type="scientific">Rubrivirga marina</name>
    <dbReference type="NCBI Taxonomy" id="1196024"/>
    <lineage>
        <taxon>Bacteria</taxon>
        <taxon>Pseudomonadati</taxon>
        <taxon>Rhodothermota</taxon>
        <taxon>Rhodothermia</taxon>
        <taxon>Rhodothermales</taxon>
        <taxon>Rubricoccaceae</taxon>
        <taxon>Rubrivirga</taxon>
    </lineage>
</organism>
<dbReference type="AlphaFoldDB" id="A0A271J5U6"/>
<dbReference type="OrthoDB" id="1122028at2"/>
<gene>
    <name evidence="2" type="ORF">BSZ37_17190</name>
</gene>
<dbReference type="SMART" id="SM01034">
    <property type="entry name" value="BLUF"/>
    <property type="match status" value="1"/>
</dbReference>
<dbReference type="Pfam" id="PF04940">
    <property type="entry name" value="BLUF"/>
    <property type="match status" value="1"/>
</dbReference>
<dbReference type="EMBL" id="MQWD01000001">
    <property type="protein sequence ID" value="PAP78049.1"/>
    <property type="molecule type" value="Genomic_DNA"/>
</dbReference>
<evidence type="ECO:0000259" key="1">
    <source>
        <dbReference type="PROSITE" id="PS50925"/>
    </source>
</evidence>
<dbReference type="GO" id="GO:0009882">
    <property type="term" value="F:blue light photoreceptor activity"/>
    <property type="evidence" value="ECO:0007669"/>
    <property type="project" value="InterPro"/>
</dbReference>
<sequence>MYALLYRSRARPGLLASDLNHIIETAEARNSDLDVTGLLLYGQLAVVPGAPGEFVQWIEGTEEAVEGLYAEIATDKRHFDPEVLARGPIRELQGANGAFVPSGRLFPTWSMGLVRLSELPATLSGFLEFARDWDRQVATMA</sequence>
<dbReference type="InterPro" id="IPR007024">
    <property type="entry name" value="BLUF_domain"/>
</dbReference>
<dbReference type="PROSITE" id="PS50925">
    <property type="entry name" value="BLUF"/>
    <property type="match status" value="1"/>
</dbReference>
<dbReference type="GO" id="GO:0071949">
    <property type="term" value="F:FAD binding"/>
    <property type="evidence" value="ECO:0007669"/>
    <property type="project" value="InterPro"/>
</dbReference>
<evidence type="ECO:0000313" key="3">
    <source>
        <dbReference type="Proteomes" id="UP000216339"/>
    </source>
</evidence>
<dbReference type="Proteomes" id="UP000216339">
    <property type="component" value="Unassembled WGS sequence"/>
</dbReference>
<dbReference type="SUPFAM" id="SSF54975">
    <property type="entry name" value="Acylphosphatase/BLUF domain-like"/>
    <property type="match status" value="1"/>
</dbReference>
<accession>A0A271J5U6</accession>
<feature type="domain" description="BLUF" evidence="1">
    <location>
        <begin position="1"/>
        <end position="112"/>
    </location>
</feature>
<evidence type="ECO:0000313" key="2">
    <source>
        <dbReference type="EMBL" id="PAP78049.1"/>
    </source>
</evidence>
<comment type="caution">
    <text evidence="2">The sequence shown here is derived from an EMBL/GenBank/DDBJ whole genome shotgun (WGS) entry which is preliminary data.</text>
</comment>
<dbReference type="InterPro" id="IPR036046">
    <property type="entry name" value="Acylphosphatase-like_dom_sf"/>
</dbReference>
<dbReference type="Gene3D" id="3.30.70.100">
    <property type="match status" value="1"/>
</dbReference>